<accession>A0ABV4MBZ3</accession>
<gene>
    <name evidence="1" type="ORF">ACED38_19565</name>
</gene>
<dbReference type="Proteomes" id="UP001569153">
    <property type="component" value="Unassembled WGS sequence"/>
</dbReference>
<sequence>MASRFEELQWLLIDIVTDLLAPSQVFVEEVASELYMPVNRMCLSQIVISLCRFDEVYCHYGLEFKQLPDHLLVKIRNIKKEIENRKMYSFRSTYIGHAFKKGNSQKTPLTSAEIQSGLNQVIDNDQVAFFDWIFPLDENVRNGESVVEVLNEAAQFFMAETSVKKRL</sequence>
<evidence type="ECO:0000313" key="1">
    <source>
        <dbReference type="EMBL" id="MEZ8197052.1"/>
    </source>
</evidence>
<proteinExistence type="predicted"/>
<evidence type="ECO:0000313" key="2">
    <source>
        <dbReference type="Proteomes" id="UP001569153"/>
    </source>
</evidence>
<name>A0ABV4MBZ3_9VIBR</name>
<comment type="caution">
    <text evidence="1">The sequence shown here is derived from an EMBL/GenBank/DDBJ whole genome shotgun (WGS) entry which is preliminary data.</text>
</comment>
<dbReference type="EMBL" id="JBGOOT010000068">
    <property type="protein sequence ID" value="MEZ8197052.1"/>
    <property type="molecule type" value="Genomic_DNA"/>
</dbReference>
<protein>
    <submittedName>
        <fullName evidence="1">Uncharacterized protein</fullName>
    </submittedName>
</protein>
<reference evidence="1 2" key="1">
    <citation type="submission" date="2024-06" db="EMBL/GenBank/DDBJ databases">
        <authorList>
            <person name="Steensen K."/>
            <person name="Seneca J."/>
            <person name="Bartlau N."/>
            <person name="Yu A.X."/>
            <person name="Polz M.F."/>
        </authorList>
    </citation>
    <scope>NUCLEOTIDE SEQUENCE [LARGE SCALE GENOMIC DNA]</scope>
    <source>
        <strain evidence="1 2">FF146</strain>
    </source>
</reference>
<organism evidence="1 2">
    <name type="scientific">Vibrio cortegadensis</name>
    <dbReference type="NCBI Taxonomy" id="1328770"/>
    <lineage>
        <taxon>Bacteria</taxon>
        <taxon>Pseudomonadati</taxon>
        <taxon>Pseudomonadota</taxon>
        <taxon>Gammaproteobacteria</taxon>
        <taxon>Vibrionales</taxon>
        <taxon>Vibrionaceae</taxon>
        <taxon>Vibrio</taxon>
    </lineage>
</organism>
<keyword evidence="2" id="KW-1185">Reference proteome</keyword>
<dbReference type="RefSeq" id="WP_187376105.1">
    <property type="nucleotide sequence ID" value="NZ_JBGOOT010000068.1"/>
</dbReference>
<dbReference type="Gene3D" id="1.20.120.1060">
    <property type="match status" value="1"/>
</dbReference>